<reference evidence="2 3" key="1">
    <citation type="journal article" date="2024" name="J Genomics">
        <title>Draft genome sequencing and assembly of Favolaschia claudopus CIRM-BRFM 2984 isolated from oak limbs.</title>
        <authorList>
            <person name="Navarro D."/>
            <person name="Drula E."/>
            <person name="Chaduli D."/>
            <person name="Cazenave R."/>
            <person name="Ahrendt S."/>
            <person name="Wang J."/>
            <person name="Lipzen A."/>
            <person name="Daum C."/>
            <person name="Barry K."/>
            <person name="Grigoriev I.V."/>
            <person name="Favel A."/>
            <person name="Rosso M.N."/>
            <person name="Martin F."/>
        </authorList>
    </citation>
    <scope>NUCLEOTIDE SEQUENCE [LARGE SCALE GENOMIC DNA]</scope>
    <source>
        <strain evidence="2 3">CIRM-BRFM 2984</strain>
    </source>
</reference>
<evidence type="ECO:0000313" key="3">
    <source>
        <dbReference type="Proteomes" id="UP001362999"/>
    </source>
</evidence>
<dbReference type="AlphaFoldDB" id="A0AAW0AKA3"/>
<protein>
    <submittedName>
        <fullName evidence="2">Uncharacterized protein</fullName>
    </submittedName>
</protein>
<comment type="caution">
    <text evidence="2">The sequence shown here is derived from an EMBL/GenBank/DDBJ whole genome shotgun (WGS) entry which is preliminary data.</text>
</comment>
<proteinExistence type="predicted"/>
<organism evidence="2 3">
    <name type="scientific">Favolaschia claudopus</name>
    <dbReference type="NCBI Taxonomy" id="2862362"/>
    <lineage>
        <taxon>Eukaryota</taxon>
        <taxon>Fungi</taxon>
        <taxon>Dikarya</taxon>
        <taxon>Basidiomycota</taxon>
        <taxon>Agaricomycotina</taxon>
        <taxon>Agaricomycetes</taxon>
        <taxon>Agaricomycetidae</taxon>
        <taxon>Agaricales</taxon>
        <taxon>Marasmiineae</taxon>
        <taxon>Mycenaceae</taxon>
        <taxon>Favolaschia</taxon>
    </lineage>
</organism>
<keyword evidence="3" id="KW-1185">Reference proteome</keyword>
<accession>A0AAW0AKA3</accession>
<sequence>MACELCEARANGEAIEVRRNHARAVRDKKQGIVGRRLRWCCCVAASRVELRQRTPALRFVSRITSTRTSGPEASAVFASVFSPLIRNSFVGPSLLSISFRFNHAQTNATYTIVSPPRLPRRRLAFDLHLSPPHLSYLLPASSPPLLLVYRSFLSLPSLLRSPKYTHLALLPASLHSLPLSLTLHTCPALDASSLKGMLCTSRATSRHYGRHNAPPVAFTLPTEITLEIFKHYLDALIIPWLASDLHLFDLHHAGHAGPLAPNHLPELPTTRRLDPPPKPLLAFESSVTR</sequence>
<feature type="region of interest" description="Disordered" evidence="1">
    <location>
        <begin position="261"/>
        <end position="289"/>
    </location>
</feature>
<evidence type="ECO:0000313" key="2">
    <source>
        <dbReference type="EMBL" id="KAK7013254.1"/>
    </source>
</evidence>
<name>A0AAW0AKA3_9AGAR</name>
<evidence type="ECO:0000256" key="1">
    <source>
        <dbReference type="SAM" id="MobiDB-lite"/>
    </source>
</evidence>
<gene>
    <name evidence="2" type="ORF">R3P38DRAFT_3580614</name>
</gene>
<dbReference type="Proteomes" id="UP001362999">
    <property type="component" value="Unassembled WGS sequence"/>
</dbReference>
<dbReference type="EMBL" id="JAWWNJ010000060">
    <property type="protein sequence ID" value="KAK7013254.1"/>
    <property type="molecule type" value="Genomic_DNA"/>
</dbReference>